<evidence type="ECO:0000313" key="2">
    <source>
        <dbReference type="Proteomes" id="UP000237105"/>
    </source>
</evidence>
<sequence>ITVRSWYIHLDITQGGGRVLVSTLTLKAIGGPMATSSSSISVIQR</sequence>
<dbReference type="AlphaFoldDB" id="A0A2P5E1Q8"/>
<organism evidence="1 2">
    <name type="scientific">Parasponia andersonii</name>
    <name type="common">Sponia andersonii</name>
    <dbReference type="NCBI Taxonomy" id="3476"/>
    <lineage>
        <taxon>Eukaryota</taxon>
        <taxon>Viridiplantae</taxon>
        <taxon>Streptophyta</taxon>
        <taxon>Embryophyta</taxon>
        <taxon>Tracheophyta</taxon>
        <taxon>Spermatophyta</taxon>
        <taxon>Magnoliopsida</taxon>
        <taxon>eudicotyledons</taxon>
        <taxon>Gunneridae</taxon>
        <taxon>Pentapetalae</taxon>
        <taxon>rosids</taxon>
        <taxon>fabids</taxon>
        <taxon>Rosales</taxon>
        <taxon>Cannabaceae</taxon>
        <taxon>Parasponia</taxon>
    </lineage>
</organism>
<name>A0A2P5E1Q8_PARAD</name>
<proteinExistence type="predicted"/>
<dbReference type="Proteomes" id="UP000237105">
    <property type="component" value="Unassembled WGS sequence"/>
</dbReference>
<feature type="non-terminal residue" evidence="1">
    <location>
        <position position="1"/>
    </location>
</feature>
<reference evidence="2" key="1">
    <citation type="submission" date="2016-06" db="EMBL/GenBank/DDBJ databases">
        <title>Parallel loss of symbiosis genes in relatives of nitrogen-fixing non-legume Parasponia.</title>
        <authorList>
            <person name="Van Velzen R."/>
            <person name="Holmer R."/>
            <person name="Bu F."/>
            <person name="Rutten L."/>
            <person name="Van Zeijl A."/>
            <person name="Liu W."/>
            <person name="Santuari L."/>
            <person name="Cao Q."/>
            <person name="Sharma T."/>
            <person name="Shen D."/>
            <person name="Roswanjaya Y."/>
            <person name="Wardhani T."/>
            <person name="Kalhor M.S."/>
            <person name="Jansen J."/>
            <person name="Van den Hoogen J."/>
            <person name="Gungor B."/>
            <person name="Hartog M."/>
            <person name="Hontelez J."/>
            <person name="Verver J."/>
            <person name="Yang W.-C."/>
            <person name="Schijlen E."/>
            <person name="Repin R."/>
            <person name="Schilthuizen M."/>
            <person name="Schranz E."/>
            <person name="Heidstra R."/>
            <person name="Miyata K."/>
            <person name="Fedorova E."/>
            <person name="Kohlen W."/>
            <person name="Bisseling T."/>
            <person name="Smit S."/>
            <person name="Geurts R."/>
        </authorList>
    </citation>
    <scope>NUCLEOTIDE SEQUENCE [LARGE SCALE GENOMIC DNA]</scope>
    <source>
        <strain evidence="2">cv. WU1-14</strain>
    </source>
</reference>
<accession>A0A2P5E1Q8</accession>
<dbReference type="OrthoDB" id="10402942at2759"/>
<protein>
    <submittedName>
        <fullName evidence="1">Uncharacterized protein</fullName>
    </submittedName>
</protein>
<gene>
    <name evidence="1" type="ORF">PanWU01x14_012060</name>
</gene>
<comment type="caution">
    <text evidence="1">The sequence shown here is derived from an EMBL/GenBank/DDBJ whole genome shotgun (WGS) entry which is preliminary data.</text>
</comment>
<evidence type="ECO:0000313" key="1">
    <source>
        <dbReference type="EMBL" id="PON79471.1"/>
    </source>
</evidence>
<keyword evidence="2" id="KW-1185">Reference proteome</keyword>
<dbReference type="EMBL" id="JXTB01000004">
    <property type="protein sequence ID" value="PON79471.1"/>
    <property type="molecule type" value="Genomic_DNA"/>
</dbReference>